<dbReference type="EMBL" id="JAAGWB010000054">
    <property type="protein sequence ID" value="NEN52857.1"/>
    <property type="molecule type" value="Genomic_DNA"/>
</dbReference>
<comment type="caution">
    <text evidence="3">The sequence shown here is derived from an EMBL/GenBank/DDBJ whole genome shotgun (WGS) entry which is preliminary data.</text>
</comment>
<feature type="compositionally biased region" description="Basic and acidic residues" evidence="1">
    <location>
        <begin position="1"/>
        <end position="10"/>
    </location>
</feature>
<dbReference type="EMBL" id="JAAGWH010000052">
    <property type="protein sequence ID" value="NEK95969.1"/>
    <property type="molecule type" value="Genomic_DNA"/>
</dbReference>
<dbReference type="Proteomes" id="UP000468828">
    <property type="component" value="Unassembled WGS sequence"/>
</dbReference>
<keyword evidence="5" id="KW-1185">Reference proteome</keyword>
<accession>A0A6P0EZD8</accession>
<reference evidence="3 5" key="1">
    <citation type="submission" date="2020-01" db="EMBL/GenBank/DDBJ databases">
        <title>the WGS Modestobacter muralis CPCC 204518.</title>
        <authorList>
            <person name="Jiang Z."/>
        </authorList>
    </citation>
    <scope>NUCLEOTIDE SEQUENCE [LARGE SCALE GENOMIC DNA]</scope>
    <source>
        <strain evidence="3 5">DSM 100205</strain>
    </source>
</reference>
<feature type="region of interest" description="Disordered" evidence="1">
    <location>
        <begin position="1"/>
        <end position="26"/>
    </location>
</feature>
<feature type="transmembrane region" description="Helical" evidence="2">
    <location>
        <begin position="59"/>
        <end position="78"/>
    </location>
</feature>
<sequence length="88" mass="9562">MAEHTDRQDTDVFPGDLPITKDPTPPTGRRLDVGALVAGTVFIVLAIVLMSGVDVSLDWFDHGLVWIALVAAGIALLVNELRKARTRR</sequence>
<evidence type="ECO:0000256" key="1">
    <source>
        <dbReference type="SAM" id="MobiDB-lite"/>
    </source>
</evidence>
<dbReference type="AlphaFoldDB" id="A0A6P0EZD8"/>
<evidence type="ECO:0000313" key="5">
    <source>
        <dbReference type="Proteomes" id="UP000468828"/>
    </source>
</evidence>
<evidence type="ECO:0000313" key="4">
    <source>
        <dbReference type="EMBL" id="NEN52857.1"/>
    </source>
</evidence>
<dbReference type="RefSeq" id="WP_163612662.1">
    <property type="nucleotide sequence ID" value="NZ_JAAGWB010000054.1"/>
</dbReference>
<keyword evidence="2" id="KW-1133">Transmembrane helix</keyword>
<gene>
    <name evidence="4" type="ORF">G3R41_18285</name>
    <name evidence="3" type="ORF">GCU67_17635</name>
</gene>
<proteinExistence type="predicted"/>
<dbReference type="Proteomes" id="UP000471152">
    <property type="component" value="Unassembled WGS sequence"/>
</dbReference>
<organism evidence="3 5">
    <name type="scientific">Modestobacter muralis</name>
    <dbReference type="NCBI Taxonomy" id="1608614"/>
    <lineage>
        <taxon>Bacteria</taxon>
        <taxon>Bacillati</taxon>
        <taxon>Actinomycetota</taxon>
        <taxon>Actinomycetes</taxon>
        <taxon>Geodermatophilales</taxon>
        <taxon>Geodermatophilaceae</taxon>
        <taxon>Modestobacter</taxon>
    </lineage>
</organism>
<evidence type="ECO:0000313" key="6">
    <source>
        <dbReference type="Proteomes" id="UP000471152"/>
    </source>
</evidence>
<protein>
    <submittedName>
        <fullName evidence="3">Uncharacterized protein</fullName>
    </submittedName>
</protein>
<keyword evidence="2" id="KW-0472">Membrane</keyword>
<evidence type="ECO:0000313" key="3">
    <source>
        <dbReference type="EMBL" id="NEK95969.1"/>
    </source>
</evidence>
<reference evidence="4 6" key="2">
    <citation type="submission" date="2020-02" db="EMBL/GenBank/DDBJ databases">
        <title>The WGS of Modestobacter muralis DSM 100205.</title>
        <authorList>
            <person name="Jiang Z."/>
        </authorList>
    </citation>
    <scope>NUCLEOTIDE SEQUENCE [LARGE SCALE GENOMIC DNA]</scope>
    <source>
        <strain evidence="4 6">DSM 100205</strain>
    </source>
</reference>
<name>A0A6P0EZD8_9ACTN</name>
<keyword evidence="2" id="KW-0812">Transmembrane</keyword>
<feature type="transmembrane region" description="Helical" evidence="2">
    <location>
        <begin position="33"/>
        <end position="53"/>
    </location>
</feature>
<evidence type="ECO:0000256" key="2">
    <source>
        <dbReference type="SAM" id="Phobius"/>
    </source>
</evidence>